<evidence type="ECO:0000256" key="5">
    <source>
        <dbReference type="ARBA" id="ARBA00022679"/>
    </source>
</evidence>
<organism evidence="15 16">
    <name type="scientific">Arctia plantaginis</name>
    <name type="common">Wood tiger moth</name>
    <name type="synonym">Phalaena plantaginis</name>
    <dbReference type="NCBI Taxonomy" id="874455"/>
    <lineage>
        <taxon>Eukaryota</taxon>
        <taxon>Metazoa</taxon>
        <taxon>Ecdysozoa</taxon>
        <taxon>Arthropoda</taxon>
        <taxon>Hexapoda</taxon>
        <taxon>Insecta</taxon>
        <taxon>Pterygota</taxon>
        <taxon>Neoptera</taxon>
        <taxon>Endopterygota</taxon>
        <taxon>Lepidoptera</taxon>
        <taxon>Glossata</taxon>
        <taxon>Ditrysia</taxon>
        <taxon>Noctuoidea</taxon>
        <taxon>Erebidae</taxon>
        <taxon>Arctiinae</taxon>
        <taxon>Arctia</taxon>
    </lineage>
</organism>
<evidence type="ECO:0000256" key="2">
    <source>
        <dbReference type="ARBA" id="ARBA00004922"/>
    </source>
</evidence>
<dbReference type="GO" id="GO:0033842">
    <property type="term" value="F:N-acetyl-beta-glucosaminyl-derivative 4-beta-N-acetylgalactosaminyltransferase activity"/>
    <property type="evidence" value="ECO:0007669"/>
    <property type="project" value="TreeGrafter"/>
</dbReference>
<keyword evidence="9 12" id="KW-0472">Membrane</keyword>
<comment type="subcellular location">
    <subcellularLocation>
        <location evidence="1">Membrane</location>
        <topology evidence="1">Single-pass type II membrane protein</topology>
    </subcellularLocation>
</comment>
<evidence type="ECO:0000256" key="9">
    <source>
        <dbReference type="ARBA" id="ARBA00023136"/>
    </source>
</evidence>
<feature type="transmembrane region" description="Helical" evidence="12">
    <location>
        <begin position="45"/>
        <end position="62"/>
    </location>
</feature>
<feature type="domain" description="Galactosyltransferase C-terminal" evidence="13">
    <location>
        <begin position="271"/>
        <end position="342"/>
    </location>
</feature>
<evidence type="ECO:0000256" key="1">
    <source>
        <dbReference type="ARBA" id="ARBA00004606"/>
    </source>
</evidence>
<feature type="region of interest" description="Disordered" evidence="11">
    <location>
        <begin position="563"/>
        <end position="604"/>
    </location>
</feature>
<dbReference type="PANTHER" id="PTHR19300:SF57">
    <property type="entry name" value="BETA-1,4-N-ACETYLGALACTOSAMINYLTRANSFERASE"/>
    <property type="match status" value="1"/>
</dbReference>
<evidence type="ECO:0000256" key="6">
    <source>
        <dbReference type="ARBA" id="ARBA00022692"/>
    </source>
</evidence>
<sequence length="604" mass="69766">MRNEMARLKVNRFKYSSLLGRDRRSRSLQECLENKREFRRSYKNWILVGFMLMCLHFMYQYFNLSDDRLEYVTESTPFLMDPGDELLTTKKRKQSTPALEEFPNFYRLDSILRLDSTTTVSSAMPKCIDHKNSGTYPLNITKVELTELASDFPMVQSGGYYRPPNCASKQKIAIVVAFRSRDTNLAIFLANIHPFLMMQQLEYQIFVIEQSGIGIFNKGRLYNVGYKEVNKLNKFECIIFHDVDLLPMNLEIQYGCPTLPRHMSAFVNDTEIKKSGLEYKFKSLFGGVVSMTMEMIMRTNGYSNVYFGWGGEDNDMLWRLRAVGYPIVRYNKSIGVYLVMPHTRAPVNEFRHHLLATGLDRYKKDGLSNLQYEVVSISRFHLYTLIVADINPRKENISMWHHLLATGLDRYKKDGLSNLQYEVVSISRFHLYTLIVADINPRKENISMWKLRKAYAMLGKTQAAREQLLMHYSSAVNLSSIEAVRNYIGNSVDMKCQDMCQLVQPNKARKWRLLTEMLRLKKHFILRQKTDNIGASDSKLKPPPKYAWNVTIAIPALKAPQELGTKENTTTGLNKSAFSPPIHEKEASNSGSYPSSTTCMHGWL</sequence>
<evidence type="ECO:0000256" key="4">
    <source>
        <dbReference type="ARBA" id="ARBA00022676"/>
    </source>
</evidence>
<gene>
    <name evidence="15" type="ORF">APLA_LOCUS11693</name>
</gene>
<dbReference type="GO" id="GO:0008378">
    <property type="term" value="F:galactosyltransferase activity"/>
    <property type="evidence" value="ECO:0007669"/>
    <property type="project" value="TreeGrafter"/>
</dbReference>
<dbReference type="Proteomes" id="UP000494256">
    <property type="component" value="Unassembled WGS sequence"/>
</dbReference>
<dbReference type="PANTHER" id="PTHR19300">
    <property type="entry name" value="BETA-1,4-GALACTOSYLTRANSFERASE"/>
    <property type="match status" value="1"/>
</dbReference>
<keyword evidence="8 12" id="KW-1133">Transmembrane helix</keyword>
<dbReference type="SUPFAM" id="SSF53448">
    <property type="entry name" value="Nucleotide-diphospho-sugar transferases"/>
    <property type="match status" value="1"/>
</dbReference>
<keyword evidence="6 12" id="KW-0812">Transmembrane</keyword>
<dbReference type="OrthoDB" id="6500128at2759"/>
<evidence type="ECO:0000256" key="10">
    <source>
        <dbReference type="ARBA" id="ARBA00023180"/>
    </source>
</evidence>
<dbReference type="AlphaFoldDB" id="A0A8S1AN23"/>
<feature type="domain" description="Galactosyltransferase N-terminal" evidence="14">
    <location>
        <begin position="133"/>
        <end position="257"/>
    </location>
</feature>
<comment type="caution">
    <text evidence="15">The sequence shown here is derived from an EMBL/GenBank/DDBJ whole genome shotgun (WGS) entry which is preliminary data.</text>
</comment>
<dbReference type="InterPro" id="IPR027995">
    <property type="entry name" value="Galactosyl_T_N"/>
</dbReference>
<comment type="similarity">
    <text evidence="3">Belongs to the glycosyltransferase 7 family.</text>
</comment>
<evidence type="ECO:0000313" key="16">
    <source>
        <dbReference type="Proteomes" id="UP000494256"/>
    </source>
</evidence>
<evidence type="ECO:0000256" key="7">
    <source>
        <dbReference type="ARBA" id="ARBA00022968"/>
    </source>
</evidence>
<dbReference type="InterPro" id="IPR003859">
    <property type="entry name" value="Galactosyl_T"/>
</dbReference>
<evidence type="ECO:0000256" key="8">
    <source>
        <dbReference type="ARBA" id="ARBA00022989"/>
    </source>
</evidence>
<evidence type="ECO:0000256" key="11">
    <source>
        <dbReference type="SAM" id="MobiDB-lite"/>
    </source>
</evidence>
<keyword evidence="5" id="KW-0808">Transferase</keyword>
<dbReference type="GO" id="GO:0005794">
    <property type="term" value="C:Golgi apparatus"/>
    <property type="evidence" value="ECO:0007669"/>
    <property type="project" value="TreeGrafter"/>
</dbReference>
<dbReference type="Pfam" id="PF13733">
    <property type="entry name" value="Glyco_transf_7N"/>
    <property type="match status" value="1"/>
</dbReference>
<feature type="compositionally biased region" description="Polar residues" evidence="11">
    <location>
        <begin position="588"/>
        <end position="604"/>
    </location>
</feature>
<evidence type="ECO:0000313" key="15">
    <source>
        <dbReference type="EMBL" id="CAB3246908.1"/>
    </source>
</evidence>
<comment type="pathway">
    <text evidence="2">Protein modification; protein glycosylation.</text>
</comment>
<dbReference type="Gene3D" id="3.90.550.10">
    <property type="entry name" value="Spore Coat Polysaccharide Biosynthesis Protein SpsA, Chain A"/>
    <property type="match status" value="1"/>
</dbReference>
<accession>A0A8S1AN23</accession>
<dbReference type="InterPro" id="IPR029044">
    <property type="entry name" value="Nucleotide-diphossugar_trans"/>
</dbReference>
<dbReference type="InterPro" id="IPR027791">
    <property type="entry name" value="Galactosyl_T_C"/>
</dbReference>
<dbReference type="GO" id="GO:0016020">
    <property type="term" value="C:membrane"/>
    <property type="evidence" value="ECO:0007669"/>
    <property type="project" value="UniProtKB-SubCell"/>
</dbReference>
<dbReference type="EMBL" id="CADEBD010000334">
    <property type="protein sequence ID" value="CAB3246908.1"/>
    <property type="molecule type" value="Genomic_DNA"/>
</dbReference>
<reference evidence="15 16" key="1">
    <citation type="submission" date="2020-04" db="EMBL/GenBank/DDBJ databases">
        <authorList>
            <person name="Wallbank WR R."/>
            <person name="Pardo Diaz C."/>
            <person name="Kozak K."/>
            <person name="Martin S."/>
            <person name="Jiggins C."/>
            <person name="Moest M."/>
            <person name="Warren A I."/>
            <person name="Byers J.R.P. K."/>
            <person name="Montejo-Kovacevich G."/>
            <person name="Yen C E."/>
        </authorList>
    </citation>
    <scope>NUCLEOTIDE SEQUENCE [LARGE SCALE GENOMIC DNA]</scope>
</reference>
<evidence type="ECO:0000256" key="3">
    <source>
        <dbReference type="ARBA" id="ARBA00005735"/>
    </source>
</evidence>
<dbReference type="PRINTS" id="PR02050">
    <property type="entry name" value="B14GALTRFASE"/>
</dbReference>
<name>A0A8S1AN23_ARCPL</name>
<evidence type="ECO:0000259" key="13">
    <source>
        <dbReference type="Pfam" id="PF02709"/>
    </source>
</evidence>
<evidence type="ECO:0000259" key="14">
    <source>
        <dbReference type="Pfam" id="PF13733"/>
    </source>
</evidence>
<feature type="compositionally biased region" description="Polar residues" evidence="11">
    <location>
        <begin position="566"/>
        <end position="577"/>
    </location>
</feature>
<keyword evidence="7" id="KW-0735">Signal-anchor</keyword>
<keyword evidence="10" id="KW-0325">Glycoprotein</keyword>
<proteinExistence type="inferred from homology"/>
<keyword evidence="4" id="KW-0328">Glycosyltransferase</keyword>
<dbReference type="Pfam" id="PF02709">
    <property type="entry name" value="Glyco_transf_7C"/>
    <property type="match status" value="1"/>
</dbReference>
<dbReference type="GO" id="GO:0005975">
    <property type="term" value="P:carbohydrate metabolic process"/>
    <property type="evidence" value="ECO:0007669"/>
    <property type="project" value="InterPro"/>
</dbReference>
<dbReference type="GO" id="GO:0006688">
    <property type="term" value="P:glycosphingolipid biosynthetic process"/>
    <property type="evidence" value="ECO:0007669"/>
    <property type="project" value="TreeGrafter"/>
</dbReference>
<evidence type="ECO:0000256" key="12">
    <source>
        <dbReference type="SAM" id="Phobius"/>
    </source>
</evidence>
<protein>
    <submittedName>
        <fullName evidence="15">Uncharacterized protein</fullName>
    </submittedName>
</protein>